<evidence type="ECO:0000256" key="10">
    <source>
        <dbReference type="SAM" id="MobiDB-lite"/>
    </source>
</evidence>
<evidence type="ECO:0000256" key="7">
    <source>
        <dbReference type="ARBA" id="ARBA00022842"/>
    </source>
</evidence>
<dbReference type="PROSITE" id="PS51462">
    <property type="entry name" value="NUDIX"/>
    <property type="match status" value="1"/>
</dbReference>
<evidence type="ECO:0000256" key="9">
    <source>
        <dbReference type="ARBA" id="ARBA00023679"/>
    </source>
</evidence>
<dbReference type="Pfam" id="PF09297">
    <property type="entry name" value="Zn_ribbon_NUD"/>
    <property type="match status" value="1"/>
</dbReference>
<dbReference type="Pfam" id="PF00293">
    <property type="entry name" value="NUDIX"/>
    <property type="match status" value="1"/>
</dbReference>
<comment type="cofactor">
    <cofactor evidence="2">
        <name>Zn(2+)</name>
        <dbReference type="ChEBI" id="CHEBI:29105"/>
    </cofactor>
</comment>
<keyword evidence="7" id="KW-0460">Magnesium</keyword>
<dbReference type="InterPro" id="IPR020084">
    <property type="entry name" value="NUDIX_hydrolase_CS"/>
</dbReference>
<keyword evidence="13" id="KW-1185">Reference proteome</keyword>
<dbReference type="InterPro" id="IPR049734">
    <property type="entry name" value="NudC-like_C"/>
</dbReference>
<feature type="compositionally biased region" description="Basic and acidic residues" evidence="10">
    <location>
        <begin position="15"/>
        <end position="25"/>
    </location>
</feature>
<dbReference type="InterPro" id="IPR015797">
    <property type="entry name" value="NUDIX_hydrolase-like_dom_sf"/>
</dbReference>
<dbReference type="PANTHER" id="PTHR42904:SF6">
    <property type="entry name" value="NAD-CAPPED RNA HYDROLASE NUDT12"/>
    <property type="match status" value="1"/>
</dbReference>
<evidence type="ECO:0000313" key="12">
    <source>
        <dbReference type="EMBL" id="GAA3075862.1"/>
    </source>
</evidence>
<evidence type="ECO:0000256" key="4">
    <source>
        <dbReference type="ARBA" id="ARBA00012381"/>
    </source>
</evidence>
<dbReference type="Proteomes" id="UP001500236">
    <property type="component" value="Unassembled WGS sequence"/>
</dbReference>
<feature type="domain" description="Nudix hydrolase" evidence="11">
    <location>
        <begin position="231"/>
        <end position="355"/>
    </location>
</feature>
<comment type="similarity">
    <text evidence="3">Belongs to the Nudix hydrolase family. NudC subfamily.</text>
</comment>
<comment type="caution">
    <text evidence="12">The sequence shown here is derived from an EMBL/GenBank/DDBJ whole genome shotgun (WGS) entry which is preliminary data.</text>
</comment>
<name>A0ABP6M3W8_9MICC</name>
<dbReference type="EC" id="3.6.1.22" evidence="4"/>
<dbReference type="InterPro" id="IPR000086">
    <property type="entry name" value="NUDIX_hydrolase_dom"/>
</dbReference>
<evidence type="ECO:0000256" key="6">
    <source>
        <dbReference type="ARBA" id="ARBA00022801"/>
    </source>
</evidence>
<protein>
    <recommendedName>
        <fullName evidence="4">NAD(+) diphosphatase</fullName>
        <ecNumber evidence="4">3.6.1.22</ecNumber>
    </recommendedName>
</protein>
<dbReference type="PANTHER" id="PTHR42904">
    <property type="entry name" value="NUDIX HYDROLASE, NUDC SUBFAMILY"/>
    <property type="match status" value="1"/>
</dbReference>
<feature type="region of interest" description="Disordered" evidence="10">
    <location>
        <begin position="121"/>
        <end position="162"/>
    </location>
</feature>
<dbReference type="NCBIfam" id="NF001299">
    <property type="entry name" value="PRK00241.1"/>
    <property type="match status" value="1"/>
</dbReference>
<gene>
    <name evidence="12" type="primary">nudC</name>
    <name evidence="12" type="ORF">GCM10010529_29420</name>
</gene>
<dbReference type="CDD" id="cd03429">
    <property type="entry name" value="NUDIX_NADH_pyrophosphatase_Nudt13"/>
    <property type="match status" value="1"/>
</dbReference>
<dbReference type="InterPro" id="IPR015376">
    <property type="entry name" value="Znr_NADH_PPase"/>
</dbReference>
<comment type="cofactor">
    <cofactor evidence="1">
        <name>Mg(2+)</name>
        <dbReference type="ChEBI" id="CHEBI:18420"/>
    </cofactor>
</comment>
<dbReference type="EMBL" id="BAAAVT010000027">
    <property type="protein sequence ID" value="GAA3075862.1"/>
    <property type="molecule type" value="Genomic_DNA"/>
</dbReference>
<keyword evidence="8" id="KW-0520">NAD</keyword>
<evidence type="ECO:0000259" key="11">
    <source>
        <dbReference type="PROSITE" id="PS51462"/>
    </source>
</evidence>
<dbReference type="PROSITE" id="PS00893">
    <property type="entry name" value="NUDIX_BOX"/>
    <property type="match status" value="1"/>
</dbReference>
<evidence type="ECO:0000256" key="2">
    <source>
        <dbReference type="ARBA" id="ARBA00001947"/>
    </source>
</evidence>
<dbReference type="SUPFAM" id="SSF55811">
    <property type="entry name" value="Nudix"/>
    <property type="match status" value="1"/>
</dbReference>
<sequence length="379" mass="40910">MQSAPGVLDLPLTRPRIDRRDQDRQRPDWLAEVWTAPGTGVLRLDGGRAPVRAARSGGGPVADGSRNGTEHDVAHTSRLRLVFEAPEGPLPEDAVYLGAAPLGAASEATHEERPRHLIAVPAPGQAHDGDLASGTESSSARPSGHADSGVMRQSGDRNGVTDTEHPVLRWADLRAVGAHLPALEGELLTQATAVLNWHANSAHCPRCGAVTEVRSSGWMRQCPACGAEHFPRTDPAVITAVVDPQDRLLLGSATRWDARMYSTFAGFVEAGESLEDAVVREVAEEAGAAVARVEYIGSQAWPFPRSLMLGYLAHTRDAVAHADEDEIRDVRWFTREELHQQVAEGRIGIPPRSSISRGLIEHWYGGTLPDVDIWSRGAR</sequence>
<dbReference type="InterPro" id="IPR050241">
    <property type="entry name" value="NAD-cap_RNA_hydrolase_NudC"/>
</dbReference>
<evidence type="ECO:0000256" key="5">
    <source>
        <dbReference type="ARBA" id="ARBA00022723"/>
    </source>
</evidence>
<dbReference type="Gene3D" id="3.90.79.20">
    <property type="match status" value="1"/>
</dbReference>
<keyword evidence="6" id="KW-0378">Hydrolase</keyword>
<evidence type="ECO:0000256" key="1">
    <source>
        <dbReference type="ARBA" id="ARBA00001946"/>
    </source>
</evidence>
<feature type="region of interest" description="Disordered" evidence="10">
    <location>
        <begin position="1"/>
        <end position="25"/>
    </location>
</feature>
<feature type="region of interest" description="Disordered" evidence="10">
    <location>
        <begin position="52"/>
        <end position="71"/>
    </location>
</feature>
<dbReference type="RefSeq" id="WP_344683141.1">
    <property type="nucleotide sequence ID" value="NZ_BAAAVT010000027.1"/>
</dbReference>
<evidence type="ECO:0000313" key="13">
    <source>
        <dbReference type="Proteomes" id="UP001500236"/>
    </source>
</evidence>
<evidence type="ECO:0000256" key="8">
    <source>
        <dbReference type="ARBA" id="ARBA00023027"/>
    </source>
</evidence>
<evidence type="ECO:0000256" key="3">
    <source>
        <dbReference type="ARBA" id="ARBA00009595"/>
    </source>
</evidence>
<accession>A0ABP6M3W8</accession>
<comment type="catalytic activity">
    <reaction evidence="9">
        <text>a 5'-end NAD(+)-phospho-ribonucleoside in mRNA + H2O = a 5'-end phospho-adenosine-phospho-ribonucleoside in mRNA + beta-nicotinamide D-ribonucleotide + 2 H(+)</text>
        <dbReference type="Rhea" id="RHEA:60876"/>
        <dbReference type="Rhea" id="RHEA-COMP:15698"/>
        <dbReference type="Rhea" id="RHEA-COMP:15719"/>
        <dbReference type="ChEBI" id="CHEBI:14649"/>
        <dbReference type="ChEBI" id="CHEBI:15377"/>
        <dbReference type="ChEBI" id="CHEBI:15378"/>
        <dbReference type="ChEBI" id="CHEBI:144029"/>
        <dbReference type="ChEBI" id="CHEBI:144051"/>
    </reaction>
    <physiologicalReaction direction="left-to-right" evidence="9">
        <dbReference type="Rhea" id="RHEA:60877"/>
    </physiologicalReaction>
</comment>
<keyword evidence="5" id="KW-0479">Metal-binding</keyword>
<proteinExistence type="inferred from homology"/>
<reference evidence="13" key="1">
    <citation type="journal article" date="2019" name="Int. J. Syst. Evol. Microbiol.">
        <title>The Global Catalogue of Microorganisms (GCM) 10K type strain sequencing project: providing services to taxonomists for standard genome sequencing and annotation.</title>
        <authorList>
            <consortium name="The Broad Institute Genomics Platform"/>
            <consortium name="The Broad Institute Genome Sequencing Center for Infectious Disease"/>
            <person name="Wu L."/>
            <person name="Ma J."/>
        </authorList>
    </citation>
    <scope>NUCLEOTIDE SEQUENCE [LARGE SCALE GENOMIC DNA]</scope>
    <source>
        <strain evidence="13">JCM 14309</strain>
    </source>
</reference>
<dbReference type="Gene3D" id="3.90.79.10">
    <property type="entry name" value="Nucleoside Triphosphate Pyrophosphohydrolase"/>
    <property type="match status" value="1"/>
</dbReference>
<organism evidence="12 13">
    <name type="scientific">Nesterenkonia aethiopica</name>
    <dbReference type="NCBI Taxonomy" id="269144"/>
    <lineage>
        <taxon>Bacteria</taxon>
        <taxon>Bacillati</taxon>
        <taxon>Actinomycetota</taxon>
        <taxon>Actinomycetes</taxon>
        <taxon>Micrococcales</taxon>
        <taxon>Micrococcaceae</taxon>
        <taxon>Nesterenkonia</taxon>
    </lineage>
</organism>